<reference evidence="2 3" key="1">
    <citation type="journal article" date="2023" name="Sci. Data">
        <title>Genome assembly of the Korean intertidal mud-creeper Batillaria attramentaria.</title>
        <authorList>
            <person name="Patra A.K."/>
            <person name="Ho P.T."/>
            <person name="Jun S."/>
            <person name="Lee S.J."/>
            <person name="Kim Y."/>
            <person name="Won Y.J."/>
        </authorList>
    </citation>
    <scope>NUCLEOTIDE SEQUENCE [LARGE SCALE GENOMIC DNA]</scope>
    <source>
        <strain evidence="2">Wonlab-2016</strain>
    </source>
</reference>
<protein>
    <submittedName>
        <fullName evidence="2">Uncharacterized protein</fullName>
    </submittedName>
</protein>
<feature type="compositionally biased region" description="Basic residues" evidence="1">
    <location>
        <begin position="1"/>
        <end position="10"/>
    </location>
</feature>
<comment type="caution">
    <text evidence="2">The sequence shown here is derived from an EMBL/GenBank/DDBJ whole genome shotgun (WGS) entry which is preliminary data.</text>
</comment>
<dbReference type="Proteomes" id="UP001519460">
    <property type="component" value="Unassembled WGS sequence"/>
</dbReference>
<proteinExistence type="predicted"/>
<gene>
    <name evidence="2" type="ORF">BaRGS_00032817</name>
</gene>
<feature type="region of interest" description="Disordered" evidence="1">
    <location>
        <begin position="1"/>
        <end position="26"/>
    </location>
</feature>
<sequence>MVSPNRRRNFRGIGPVTSVSVPRSPALKHTPVNQTVETAHCALTEKSMIVCTARGSALWPLFTELVSRKQNFRARREGRERLGRRGGGCRSCCTNDRDIKLNDLSVTDQLRGLADSSGLRKNWKLIAGVQA</sequence>
<dbReference type="EMBL" id="JACVVK020000390">
    <property type="protein sequence ID" value="KAK7475928.1"/>
    <property type="molecule type" value="Genomic_DNA"/>
</dbReference>
<accession>A0ABD0JLN4</accession>
<organism evidence="2 3">
    <name type="scientific">Batillaria attramentaria</name>
    <dbReference type="NCBI Taxonomy" id="370345"/>
    <lineage>
        <taxon>Eukaryota</taxon>
        <taxon>Metazoa</taxon>
        <taxon>Spiralia</taxon>
        <taxon>Lophotrochozoa</taxon>
        <taxon>Mollusca</taxon>
        <taxon>Gastropoda</taxon>
        <taxon>Caenogastropoda</taxon>
        <taxon>Sorbeoconcha</taxon>
        <taxon>Cerithioidea</taxon>
        <taxon>Batillariidae</taxon>
        <taxon>Batillaria</taxon>
    </lineage>
</organism>
<evidence type="ECO:0000313" key="2">
    <source>
        <dbReference type="EMBL" id="KAK7475928.1"/>
    </source>
</evidence>
<keyword evidence="3" id="KW-1185">Reference proteome</keyword>
<evidence type="ECO:0000256" key="1">
    <source>
        <dbReference type="SAM" id="MobiDB-lite"/>
    </source>
</evidence>
<dbReference type="AlphaFoldDB" id="A0ABD0JLN4"/>
<evidence type="ECO:0000313" key="3">
    <source>
        <dbReference type="Proteomes" id="UP001519460"/>
    </source>
</evidence>
<name>A0ABD0JLN4_9CAEN</name>